<dbReference type="GO" id="GO:0046872">
    <property type="term" value="F:metal ion binding"/>
    <property type="evidence" value="ECO:0007669"/>
    <property type="project" value="UniProtKB-KW"/>
</dbReference>
<dbReference type="SUPFAM" id="SSF53850">
    <property type="entry name" value="Periplasmic binding protein-like II"/>
    <property type="match status" value="1"/>
</dbReference>
<sequence length="254" mass="25995">MSTSLLKSVAILLSGALVMTSAASLQAAELNVIAGGSMTNSMNALAATFEKATGHKLSIHFDSTPNIIARINSGTPFDVVVVPVDVFKDAAAKARFAPSPTVDIARVGYGVIVRAGAPKPDISTPDAFKKALLAAPSIAFLPASAAGAYITKVFERLGISEEMKAKTKAQAGPGQIAPAVAKGEAELGVFLTHVLAVPGVELVGPFPGDLQQELVFTSAVAAEAREADAARALIDYLRTQEATAIIKAAGMTPG</sequence>
<dbReference type="AlphaFoldDB" id="A0A0R3MDY6"/>
<reference evidence="5 6" key="1">
    <citation type="submission" date="2014-03" db="EMBL/GenBank/DDBJ databases">
        <title>Bradyrhizobium valentinum sp. nov., isolated from effective nodules of Lupinus mariae-josephae, a lupine endemic of basic-lime soils in Eastern Spain.</title>
        <authorList>
            <person name="Duran D."/>
            <person name="Rey L."/>
            <person name="Navarro A."/>
            <person name="Busquets A."/>
            <person name="Imperial J."/>
            <person name="Ruiz-Argueso T."/>
        </authorList>
    </citation>
    <scope>NUCLEOTIDE SEQUENCE [LARGE SCALE GENOMIC DNA]</scope>
    <source>
        <strain evidence="5 6">CCBAU 23086</strain>
    </source>
</reference>
<dbReference type="NCBIfam" id="TIGR01256">
    <property type="entry name" value="modA"/>
    <property type="match status" value="1"/>
</dbReference>
<dbReference type="Proteomes" id="UP000051660">
    <property type="component" value="Unassembled WGS sequence"/>
</dbReference>
<dbReference type="PANTHER" id="PTHR30632">
    <property type="entry name" value="MOLYBDATE-BINDING PERIPLASMIC PROTEIN"/>
    <property type="match status" value="1"/>
</dbReference>
<feature type="chain" id="PRO_5006443995" description="Molybdate transport system substrate-binding protein" evidence="4">
    <location>
        <begin position="28"/>
        <end position="254"/>
    </location>
</feature>
<proteinExistence type="inferred from homology"/>
<dbReference type="InterPro" id="IPR050682">
    <property type="entry name" value="ModA/WtpA"/>
</dbReference>
<name>A0A0R3MDY6_9BRAD</name>
<keyword evidence="2" id="KW-0479">Metal-binding</keyword>
<evidence type="ECO:0000256" key="1">
    <source>
        <dbReference type="ARBA" id="ARBA00009175"/>
    </source>
</evidence>
<comment type="similarity">
    <text evidence="1">Belongs to the bacterial solute-binding protein ModA family.</text>
</comment>
<feature type="signal peptide" evidence="4">
    <location>
        <begin position="1"/>
        <end position="27"/>
    </location>
</feature>
<dbReference type="EMBL" id="LLYB01000134">
    <property type="protein sequence ID" value="KRR15520.1"/>
    <property type="molecule type" value="Genomic_DNA"/>
</dbReference>
<dbReference type="Pfam" id="PF13531">
    <property type="entry name" value="SBP_bac_11"/>
    <property type="match status" value="1"/>
</dbReference>
<evidence type="ECO:0000313" key="5">
    <source>
        <dbReference type="EMBL" id="KRR15520.1"/>
    </source>
</evidence>
<evidence type="ECO:0000256" key="4">
    <source>
        <dbReference type="SAM" id="SignalP"/>
    </source>
</evidence>
<evidence type="ECO:0000313" key="6">
    <source>
        <dbReference type="Proteomes" id="UP000051660"/>
    </source>
</evidence>
<evidence type="ECO:0000256" key="3">
    <source>
        <dbReference type="ARBA" id="ARBA00022729"/>
    </source>
</evidence>
<comment type="caution">
    <text evidence="5">The sequence shown here is derived from an EMBL/GenBank/DDBJ whole genome shotgun (WGS) entry which is preliminary data.</text>
</comment>
<evidence type="ECO:0008006" key="7">
    <source>
        <dbReference type="Google" id="ProtNLM"/>
    </source>
</evidence>
<dbReference type="GO" id="GO:0015689">
    <property type="term" value="P:molybdate ion transport"/>
    <property type="evidence" value="ECO:0007669"/>
    <property type="project" value="InterPro"/>
</dbReference>
<dbReference type="InterPro" id="IPR005950">
    <property type="entry name" value="ModA"/>
</dbReference>
<dbReference type="RefSeq" id="WP_057863329.1">
    <property type="nucleotide sequence ID" value="NZ_LLYB01000134.1"/>
</dbReference>
<keyword evidence="3 4" id="KW-0732">Signal</keyword>
<organism evidence="5 6">
    <name type="scientific">Bradyrhizobium lablabi</name>
    <dbReference type="NCBI Taxonomy" id="722472"/>
    <lineage>
        <taxon>Bacteria</taxon>
        <taxon>Pseudomonadati</taxon>
        <taxon>Pseudomonadota</taxon>
        <taxon>Alphaproteobacteria</taxon>
        <taxon>Hyphomicrobiales</taxon>
        <taxon>Nitrobacteraceae</taxon>
        <taxon>Bradyrhizobium</taxon>
    </lineage>
</organism>
<accession>A0A0R3MDY6</accession>
<dbReference type="GO" id="GO:0030973">
    <property type="term" value="F:molybdate ion binding"/>
    <property type="evidence" value="ECO:0007669"/>
    <property type="project" value="TreeGrafter"/>
</dbReference>
<protein>
    <recommendedName>
        <fullName evidence="7">Molybdate transport system substrate-binding protein</fullName>
    </recommendedName>
</protein>
<evidence type="ECO:0000256" key="2">
    <source>
        <dbReference type="ARBA" id="ARBA00022723"/>
    </source>
</evidence>
<dbReference type="PANTHER" id="PTHR30632:SF11">
    <property type="entry name" value="BLR4797 PROTEIN"/>
    <property type="match status" value="1"/>
</dbReference>
<dbReference type="OrthoDB" id="8226110at2"/>
<dbReference type="Gene3D" id="3.40.190.10">
    <property type="entry name" value="Periplasmic binding protein-like II"/>
    <property type="match status" value="2"/>
</dbReference>
<gene>
    <name evidence="5" type="ORF">CQ14_04270</name>
</gene>